<dbReference type="AlphaFoldDB" id="A0AAD6WXN8"/>
<proteinExistence type="predicted"/>
<dbReference type="Proteomes" id="UP001218188">
    <property type="component" value="Unassembled WGS sequence"/>
</dbReference>
<gene>
    <name evidence="1" type="ORF">C8F04DRAFT_1398582</name>
</gene>
<comment type="caution">
    <text evidence="1">The sequence shown here is derived from an EMBL/GenBank/DDBJ whole genome shotgun (WGS) entry which is preliminary data.</text>
</comment>
<accession>A0AAD6WXN8</accession>
<name>A0AAD6WXN8_9AGAR</name>
<keyword evidence="2" id="KW-1185">Reference proteome</keyword>
<protein>
    <submittedName>
        <fullName evidence="1">Uncharacterized protein</fullName>
    </submittedName>
</protein>
<dbReference type="EMBL" id="JARJCM010000105">
    <property type="protein sequence ID" value="KAJ7029062.1"/>
    <property type="molecule type" value="Genomic_DNA"/>
</dbReference>
<sequence length="367" mass="40078">MAAPLLTLANEAAALLTQIQQILTEVDHIGDARTTPIRKIRELLHTGCLVSAQNRVQGVVDGLRGLLHQEALLSRLSATSLPEKRLVYEETPNPVYRPKLMPAYLLSVCRNIRPPTQSGLIYEATVDRLAGAFLGFYLPPSHQFLLQPQHTFRALAPEEVIAMEAEWSRVVAPGDASSRLDMLSFSPGASSTPRRGTGVMPVIGTPPVEGTSSLPSSAGLDIVERIVNLARDGLRRPDISIIHQGLIGPEAPAPTEMTICMAENKVKNPAAAVKQLKGYAEAYGRDSSPNMRFFAFILGDRGLEVAMFRFAESKTELVAVVEEGDDSDDDGCWYSVCDPFVHDTMCELAAEVQKNTWGLRWGYENPA</sequence>
<evidence type="ECO:0000313" key="1">
    <source>
        <dbReference type="EMBL" id="KAJ7029062.1"/>
    </source>
</evidence>
<evidence type="ECO:0000313" key="2">
    <source>
        <dbReference type="Proteomes" id="UP001218188"/>
    </source>
</evidence>
<organism evidence="1 2">
    <name type="scientific">Mycena alexandri</name>
    <dbReference type="NCBI Taxonomy" id="1745969"/>
    <lineage>
        <taxon>Eukaryota</taxon>
        <taxon>Fungi</taxon>
        <taxon>Dikarya</taxon>
        <taxon>Basidiomycota</taxon>
        <taxon>Agaricomycotina</taxon>
        <taxon>Agaricomycetes</taxon>
        <taxon>Agaricomycetidae</taxon>
        <taxon>Agaricales</taxon>
        <taxon>Marasmiineae</taxon>
        <taxon>Mycenaceae</taxon>
        <taxon>Mycena</taxon>
    </lineage>
</organism>
<reference evidence="1" key="1">
    <citation type="submission" date="2023-03" db="EMBL/GenBank/DDBJ databases">
        <title>Massive genome expansion in bonnet fungi (Mycena s.s.) driven by repeated elements and novel gene families across ecological guilds.</title>
        <authorList>
            <consortium name="Lawrence Berkeley National Laboratory"/>
            <person name="Harder C.B."/>
            <person name="Miyauchi S."/>
            <person name="Viragh M."/>
            <person name="Kuo A."/>
            <person name="Thoen E."/>
            <person name="Andreopoulos B."/>
            <person name="Lu D."/>
            <person name="Skrede I."/>
            <person name="Drula E."/>
            <person name="Henrissat B."/>
            <person name="Morin E."/>
            <person name="Kohler A."/>
            <person name="Barry K."/>
            <person name="LaButti K."/>
            <person name="Morin E."/>
            <person name="Salamov A."/>
            <person name="Lipzen A."/>
            <person name="Mereny Z."/>
            <person name="Hegedus B."/>
            <person name="Baldrian P."/>
            <person name="Stursova M."/>
            <person name="Weitz H."/>
            <person name="Taylor A."/>
            <person name="Grigoriev I.V."/>
            <person name="Nagy L.G."/>
            <person name="Martin F."/>
            <person name="Kauserud H."/>
        </authorList>
    </citation>
    <scope>NUCLEOTIDE SEQUENCE</scope>
    <source>
        <strain evidence="1">CBHHK200</strain>
    </source>
</reference>